<evidence type="ECO:0000313" key="2">
    <source>
        <dbReference type="EMBL" id="GAA0343429.1"/>
    </source>
</evidence>
<dbReference type="PANTHER" id="PTHR33495">
    <property type="entry name" value="ANTI-SIGMA FACTOR ANTAGONIST TM_1081-RELATED-RELATED"/>
    <property type="match status" value="1"/>
</dbReference>
<keyword evidence="3" id="KW-1185">Reference proteome</keyword>
<gene>
    <name evidence="2" type="ORF">GCM10010151_36280</name>
</gene>
<dbReference type="SUPFAM" id="SSF52091">
    <property type="entry name" value="SpoIIaa-like"/>
    <property type="match status" value="1"/>
</dbReference>
<evidence type="ECO:0000259" key="1">
    <source>
        <dbReference type="PROSITE" id="PS50801"/>
    </source>
</evidence>
<dbReference type="InterPro" id="IPR036513">
    <property type="entry name" value="STAS_dom_sf"/>
</dbReference>
<organism evidence="2 3">
    <name type="scientific">Actinoallomurus spadix</name>
    <dbReference type="NCBI Taxonomy" id="79912"/>
    <lineage>
        <taxon>Bacteria</taxon>
        <taxon>Bacillati</taxon>
        <taxon>Actinomycetota</taxon>
        <taxon>Actinomycetes</taxon>
        <taxon>Streptosporangiales</taxon>
        <taxon>Thermomonosporaceae</taxon>
        <taxon>Actinoallomurus</taxon>
    </lineage>
</organism>
<protein>
    <submittedName>
        <fullName evidence="2">STAS domain-containing protein</fullName>
    </submittedName>
</protein>
<evidence type="ECO:0000313" key="3">
    <source>
        <dbReference type="Proteomes" id="UP001501822"/>
    </source>
</evidence>
<comment type="caution">
    <text evidence="2">The sequence shown here is derived from an EMBL/GenBank/DDBJ whole genome shotgun (WGS) entry which is preliminary data.</text>
</comment>
<sequence>MTTPLTLTPARRADGTPVLNAAGEIDMSNSADLASAVTSALGDSGGPLIVDLTEVEYLDSAGLSILLSYADRIEVIATPLLGPVLTICGLTDLTTVRGLDPADPADPAS</sequence>
<dbReference type="InterPro" id="IPR002645">
    <property type="entry name" value="STAS_dom"/>
</dbReference>
<dbReference type="PANTHER" id="PTHR33495:SF2">
    <property type="entry name" value="ANTI-SIGMA FACTOR ANTAGONIST TM_1081-RELATED"/>
    <property type="match status" value="1"/>
</dbReference>
<dbReference type="EMBL" id="BAAABM010000029">
    <property type="protein sequence ID" value="GAA0343429.1"/>
    <property type="molecule type" value="Genomic_DNA"/>
</dbReference>
<reference evidence="2 3" key="1">
    <citation type="journal article" date="2019" name="Int. J. Syst. Evol. Microbiol.">
        <title>The Global Catalogue of Microorganisms (GCM) 10K type strain sequencing project: providing services to taxonomists for standard genome sequencing and annotation.</title>
        <authorList>
            <consortium name="The Broad Institute Genomics Platform"/>
            <consortium name="The Broad Institute Genome Sequencing Center for Infectious Disease"/>
            <person name="Wu L."/>
            <person name="Ma J."/>
        </authorList>
    </citation>
    <scope>NUCLEOTIDE SEQUENCE [LARGE SCALE GENOMIC DNA]</scope>
    <source>
        <strain evidence="2 3">JCM 3146</strain>
    </source>
</reference>
<name>A0ABN0WPI7_9ACTN</name>
<dbReference type="Gene3D" id="3.30.750.24">
    <property type="entry name" value="STAS domain"/>
    <property type="match status" value="1"/>
</dbReference>
<dbReference type="PROSITE" id="PS50801">
    <property type="entry name" value="STAS"/>
    <property type="match status" value="1"/>
</dbReference>
<accession>A0ABN0WPI7</accession>
<feature type="domain" description="STAS" evidence="1">
    <location>
        <begin position="6"/>
        <end position="97"/>
    </location>
</feature>
<dbReference type="Pfam" id="PF01740">
    <property type="entry name" value="STAS"/>
    <property type="match status" value="1"/>
</dbReference>
<dbReference type="CDD" id="cd07043">
    <property type="entry name" value="STAS_anti-anti-sigma_factors"/>
    <property type="match status" value="1"/>
</dbReference>
<dbReference type="Proteomes" id="UP001501822">
    <property type="component" value="Unassembled WGS sequence"/>
</dbReference>
<dbReference type="RefSeq" id="WP_252798843.1">
    <property type="nucleotide sequence ID" value="NZ_BAAABM010000029.1"/>
</dbReference>
<proteinExistence type="predicted"/>